<feature type="repeat" description="WD" evidence="5">
    <location>
        <begin position="568"/>
        <end position="598"/>
    </location>
</feature>
<dbReference type="EMBL" id="CAVNYO010000419">
    <property type="protein sequence ID" value="CAK5277502.1"/>
    <property type="molecule type" value="Genomic_DNA"/>
</dbReference>
<name>A0AAD2HP15_9AGAR</name>
<dbReference type="InterPro" id="IPR038122">
    <property type="entry name" value="PFU_sf"/>
</dbReference>
<dbReference type="GO" id="GO:0005737">
    <property type="term" value="C:cytoplasm"/>
    <property type="evidence" value="ECO:0007669"/>
    <property type="project" value="UniProtKB-SubCell"/>
</dbReference>
<organism evidence="9 10">
    <name type="scientific">Mycena citricolor</name>
    <dbReference type="NCBI Taxonomy" id="2018698"/>
    <lineage>
        <taxon>Eukaryota</taxon>
        <taxon>Fungi</taxon>
        <taxon>Dikarya</taxon>
        <taxon>Basidiomycota</taxon>
        <taxon>Agaricomycotina</taxon>
        <taxon>Agaricomycetes</taxon>
        <taxon>Agaricomycetidae</taxon>
        <taxon>Agaricales</taxon>
        <taxon>Marasmiineae</taxon>
        <taxon>Mycenaceae</taxon>
        <taxon>Mycena</taxon>
    </lineage>
</organism>
<feature type="repeat" description="WD" evidence="5">
    <location>
        <begin position="684"/>
        <end position="715"/>
    </location>
</feature>
<dbReference type="Pfam" id="PF00400">
    <property type="entry name" value="WD40"/>
    <property type="match status" value="4"/>
</dbReference>
<dbReference type="PROSITE" id="PS51396">
    <property type="entry name" value="PUL"/>
    <property type="match status" value="1"/>
</dbReference>
<feature type="transmembrane region" description="Helical" evidence="6">
    <location>
        <begin position="84"/>
        <end position="102"/>
    </location>
</feature>
<dbReference type="Pfam" id="PF09070">
    <property type="entry name" value="PFU"/>
    <property type="match status" value="1"/>
</dbReference>
<dbReference type="PANTHER" id="PTHR19849">
    <property type="entry name" value="PHOSPHOLIPASE A-2-ACTIVATING PROTEIN"/>
    <property type="match status" value="1"/>
</dbReference>
<dbReference type="GO" id="GO:0043130">
    <property type="term" value="F:ubiquitin binding"/>
    <property type="evidence" value="ECO:0007669"/>
    <property type="project" value="TreeGrafter"/>
</dbReference>
<evidence type="ECO:0000259" key="8">
    <source>
        <dbReference type="PROSITE" id="PS51396"/>
    </source>
</evidence>
<sequence length="1272" mass="141275">MADEPSRKAPLLRSHLLAFLRSHRILFGFALFSATTATFVAIHLGFFSTLFIYLPLVTICVPALMILDVIDARNARAWAKRRKIRFGLCLAWSAFLLLAPTYPTYGRDSYMSAPIPRLPKNETYFIAANLYDYARHLPSWTKQMDALIQHLGPQNVFLSIYESNSHDKTKAMLRDFEAHLERGGVRHRILMETDDRRTAGWTSDGHERVQYMADMRNKALEPLRNATKVIFFNDVYFEWKSIVRLLNTHNAEYDLACALDFDGIGLYDTWVIRDGCGHRTKEMWPYFSNDPVAVDRLRNDQPVEVATCWNGVAAFDSRWFLSNNPLRFRDDPRCAESECFLIGYDMHVKTSPSRPRVYVNPQVNVAYTPENWLYYGTLKHLSITRPWRVVWEDWIGYRLFGWVSDRIWLKDETCPLEKEGLVKAGHCPLDIGHPLVPLLIHDDAVQAIRYACGPHLRRTSPSLIVLPIELSDRQIQVRGLSTPADDLILSASRDSTAIVWRRDPSSSSPASAFTPATVYHPSTRFVNAVTYLPPTPEAPKGYAVAGDQDGVISVYALEPTKDEPDFMLLGHTGNVCALHTTPGGAIVSSSWDHTARVWRDFNAAFELKGHEDSVWDAIAVSEDEFITASADKSIKLWKQHKVVQTLPATGVVRSLALIPDIGFASCSDNEIRVWTLGGDLVHTLNGHTSFIYQLAVLPNGDLVSSSEDRSVRIWKDGECAQVLVHPAISVWTVSTMPNGDIVSGASDKNVRVFSAVEERWAPAHEIKAYDDVIAQQSLASHDVEQVKVEPLDALKVPGKKAGQTLLVSNGDVTEVYQWDGSVWQRIGERAEAPSGNAATKTYFEGKEWDYVWNVALEDGEPSLKLPYNVSENPTVAANRFLERNNLSPNHLNTIVEYIYQNTGGQTLGGGGEQYSDPFTGATRYQSNAASGGSGPAASYVDPYTGASRYVSSTSSSASAPSSAYMDPYTGASRYSGQPAPAKPVVNSILPYLQPVLLKEGNLTAMRAKLQQYDDHMRHEISTSALALYPEEERAIDEAFSYVQKASAGSRPTKPLGNAHIDAIVGALDRWHASFRLPVLDLARLVVAYCPESVQAPGVKERFFSALFKSAEFGSPWVKPTAKPVEVNLMLVFRALANVMQEGAHTTEGSWLTQVLQLTSGAHYAELTANQRKGRATMLLNISCITLFNPLPSSARSVFLGMILEAQKTESSDTESAYRALVGLGNLYYASKQQNSPLDAAQTAEIKQVVSEVASRFSEERIRNMAAEISSLL</sequence>
<comment type="caution">
    <text evidence="9">The sequence shown here is derived from an EMBL/GenBank/DDBJ whole genome shotgun (WGS) entry which is preliminary data.</text>
</comment>
<dbReference type="Pfam" id="PF11735">
    <property type="entry name" value="CAP59_mtransfer"/>
    <property type="match status" value="1"/>
</dbReference>
<dbReference type="GO" id="GO:0005634">
    <property type="term" value="C:nucleus"/>
    <property type="evidence" value="ECO:0007669"/>
    <property type="project" value="TreeGrafter"/>
</dbReference>
<keyword evidence="3 5" id="KW-0853">WD repeat</keyword>
<dbReference type="Pfam" id="PF08324">
    <property type="entry name" value="PUL"/>
    <property type="match status" value="1"/>
</dbReference>
<proteinExistence type="predicted"/>
<dbReference type="Gene3D" id="3.10.20.870">
    <property type="entry name" value="PFU (PLAA family ubiquitin binding), C-terminal domain"/>
    <property type="match status" value="1"/>
</dbReference>
<evidence type="ECO:0000259" key="7">
    <source>
        <dbReference type="PROSITE" id="PS51394"/>
    </source>
</evidence>
<protein>
    <submittedName>
        <fullName evidence="9">Uncharacterized protein</fullName>
    </submittedName>
</protein>
<feature type="transmembrane region" description="Helical" evidence="6">
    <location>
        <begin position="52"/>
        <end position="72"/>
    </location>
</feature>
<dbReference type="InterPro" id="IPR011989">
    <property type="entry name" value="ARM-like"/>
</dbReference>
<evidence type="ECO:0000313" key="10">
    <source>
        <dbReference type="Proteomes" id="UP001295794"/>
    </source>
</evidence>
<dbReference type="Proteomes" id="UP001295794">
    <property type="component" value="Unassembled WGS sequence"/>
</dbReference>
<evidence type="ECO:0000256" key="3">
    <source>
        <dbReference type="ARBA" id="ARBA00022574"/>
    </source>
</evidence>
<comment type="subcellular location">
    <subcellularLocation>
        <location evidence="1">Cytoplasm</location>
    </subcellularLocation>
</comment>
<dbReference type="InterPro" id="IPR013535">
    <property type="entry name" value="PUL_dom"/>
</dbReference>
<dbReference type="Gene3D" id="1.25.10.10">
    <property type="entry name" value="Leucine-rich Repeat Variant"/>
    <property type="match status" value="1"/>
</dbReference>
<evidence type="ECO:0000256" key="4">
    <source>
        <dbReference type="ARBA" id="ARBA00022737"/>
    </source>
</evidence>
<keyword evidence="6" id="KW-1133">Transmembrane helix</keyword>
<dbReference type="PANTHER" id="PTHR19849:SF0">
    <property type="entry name" value="PHOSPHOLIPASE A-2-ACTIVATING PROTEIN"/>
    <property type="match status" value="1"/>
</dbReference>
<evidence type="ECO:0000313" key="9">
    <source>
        <dbReference type="EMBL" id="CAK5277502.1"/>
    </source>
</evidence>
<dbReference type="GO" id="GO:0043161">
    <property type="term" value="P:proteasome-mediated ubiquitin-dependent protein catabolic process"/>
    <property type="evidence" value="ECO:0007669"/>
    <property type="project" value="TreeGrafter"/>
</dbReference>
<dbReference type="InterPro" id="IPR021047">
    <property type="entry name" value="Mannosyltransferase_CMT1"/>
</dbReference>
<evidence type="ECO:0000256" key="2">
    <source>
        <dbReference type="ARBA" id="ARBA00022490"/>
    </source>
</evidence>
<feature type="domain" description="PUL" evidence="8">
    <location>
        <begin position="987"/>
        <end position="1271"/>
    </location>
</feature>
<dbReference type="PROSITE" id="PS51394">
    <property type="entry name" value="PFU"/>
    <property type="match status" value="1"/>
</dbReference>
<dbReference type="SUPFAM" id="SSF50978">
    <property type="entry name" value="WD40 repeat-like"/>
    <property type="match status" value="1"/>
</dbReference>
<dbReference type="AlphaFoldDB" id="A0AAD2HP15"/>
<gene>
    <name evidence="9" type="ORF">MYCIT1_LOCUS26519</name>
</gene>
<dbReference type="InterPro" id="IPR015155">
    <property type="entry name" value="PFU"/>
</dbReference>
<dbReference type="CDD" id="cd00200">
    <property type="entry name" value="WD40"/>
    <property type="match status" value="1"/>
</dbReference>
<dbReference type="PROSITE" id="PS50294">
    <property type="entry name" value="WD_REPEATS_REGION"/>
    <property type="match status" value="1"/>
</dbReference>
<reference evidence="9" key="1">
    <citation type="submission" date="2023-11" db="EMBL/GenBank/DDBJ databases">
        <authorList>
            <person name="De Vega J J."/>
            <person name="De Vega J J."/>
        </authorList>
    </citation>
    <scope>NUCLEOTIDE SEQUENCE</scope>
</reference>
<evidence type="ECO:0000256" key="6">
    <source>
        <dbReference type="SAM" id="Phobius"/>
    </source>
</evidence>
<dbReference type="Gene3D" id="2.130.10.10">
    <property type="entry name" value="YVTN repeat-like/Quinoprotein amine dehydrogenase"/>
    <property type="match status" value="1"/>
</dbReference>
<accession>A0AAD2HP15</accession>
<keyword evidence="6" id="KW-0472">Membrane</keyword>
<keyword evidence="4" id="KW-0677">Repeat</keyword>
<feature type="repeat" description="WD" evidence="5">
    <location>
        <begin position="607"/>
        <end position="638"/>
    </location>
</feature>
<keyword evidence="10" id="KW-1185">Reference proteome</keyword>
<keyword evidence="6" id="KW-0812">Transmembrane</keyword>
<dbReference type="InterPro" id="IPR036322">
    <property type="entry name" value="WD40_repeat_dom_sf"/>
</dbReference>
<dbReference type="InterPro" id="IPR001680">
    <property type="entry name" value="WD40_rpt"/>
</dbReference>
<evidence type="ECO:0000256" key="1">
    <source>
        <dbReference type="ARBA" id="ARBA00004496"/>
    </source>
</evidence>
<keyword evidence="2" id="KW-0963">Cytoplasm</keyword>
<feature type="domain" description="PFU" evidence="7">
    <location>
        <begin position="815"/>
        <end position="912"/>
    </location>
</feature>
<dbReference type="PROSITE" id="PS50082">
    <property type="entry name" value="WD_REPEATS_2"/>
    <property type="match status" value="3"/>
</dbReference>
<dbReference type="SMART" id="SM00320">
    <property type="entry name" value="WD40"/>
    <property type="match status" value="7"/>
</dbReference>
<evidence type="ECO:0000256" key="5">
    <source>
        <dbReference type="PROSITE-ProRule" id="PRU00221"/>
    </source>
</evidence>
<dbReference type="InterPro" id="IPR015943">
    <property type="entry name" value="WD40/YVTN_repeat-like_dom_sf"/>
</dbReference>
<dbReference type="GO" id="GO:0010992">
    <property type="term" value="P:ubiquitin recycling"/>
    <property type="evidence" value="ECO:0007669"/>
    <property type="project" value="TreeGrafter"/>
</dbReference>
<feature type="transmembrane region" description="Helical" evidence="6">
    <location>
        <begin position="25"/>
        <end position="46"/>
    </location>
</feature>